<sequence length="68" mass="7988">MKFLDNYLKKRIKKLDEHPELNKNGKISQKQAEKYFKYFVVFLLLATFIILAIHVSLYGGALIFPPLM</sequence>
<proteinExistence type="predicted"/>
<dbReference type="GeneID" id="66579733"/>
<protein>
    <submittedName>
        <fullName evidence="2">Uncharacterized protein</fullName>
    </submittedName>
</protein>
<keyword evidence="1" id="KW-0812">Transmembrane</keyword>
<dbReference type="AlphaFoldDB" id="A0A395W717"/>
<reference evidence="2 3" key="1">
    <citation type="submission" date="2018-08" db="EMBL/GenBank/DDBJ databases">
        <title>A genome reference for cultivated species of the human gut microbiota.</title>
        <authorList>
            <person name="Zou Y."/>
            <person name="Xue W."/>
            <person name="Luo G."/>
        </authorList>
    </citation>
    <scope>NUCLEOTIDE SEQUENCE [LARGE SCALE GENOMIC DNA]</scope>
    <source>
        <strain evidence="2 3">AF15-20</strain>
    </source>
</reference>
<comment type="caution">
    <text evidence="2">The sequence shown here is derived from an EMBL/GenBank/DDBJ whole genome shotgun (WGS) entry which is preliminary data.</text>
</comment>
<name>A0A395W717_9FIRM</name>
<gene>
    <name evidence="2" type="ORF">DWW32_07560</name>
</gene>
<dbReference type="Proteomes" id="UP000265489">
    <property type="component" value="Unassembled WGS sequence"/>
</dbReference>
<keyword evidence="1" id="KW-0472">Membrane</keyword>
<evidence type="ECO:0000313" key="3">
    <source>
        <dbReference type="Proteomes" id="UP000265489"/>
    </source>
</evidence>
<dbReference type="RefSeq" id="WP_118325325.1">
    <property type="nucleotide sequence ID" value="NZ_JAJFOZ010000059.1"/>
</dbReference>
<organism evidence="2 3">
    <name type="scientific">Holdemanella biformis</name>
    <dbReference type="NCBI Taxonomy" id="1735"/>
    <lineage>
        <taxon>Bacteria</taxon>
        <taxon>Bacillati</taxon>
        <taxon>Bacillota</taxon>
        <taxon>Erysipelotrichia</taxon>
        <taxon>Erysipelotrichales</taxon>
        <taxon>Erysipelotrichaceae</taxon>
        <taxon>Holdemanella</taxon>
    </lineage>
</organism>
<evidence type="ECO:0000313" key="2">
    <source>
        <dbReference type="EMBL" id="RGU91033.1"/>
    </source>
</evidence>
<dbReference type="EMBL" id="QRYQ01000013">
    <property type="protein sequence ID" value="RGU91033.1"/>
    <property type="molecule type" value="Genomic_DNA"/>
</dbReference>
<accession>A0A395W717</accession>
<feature type="transmembrane region" description="Helical" evidence="1">
    <location>
        <begin position="38"/>
        <end position="64"/>
    </location>
</feature>
<evidence type="ECO:0000256" key="1">
    <source>
        <dbReference type="SAM" id="Phobius"/>
    </source>
</evidence>
<keyword evidence="1" id="KW-1133">Transmembrane helix</keyword>